<dbReference type="InterPro" id="IPR027392">
    <property type="entry name" value="TF_Znf"/>
</dbReference>
<accession>A0A4R6UVG9</accession>
<feature type="domain" description="Transcription factor zinc-finger" evidence="1">
    <location>
        <begin position="66"/>
        <end position="108"/>
    </location>
</feature>
<evidence type="ECO:0000313" key="3">
    <source>
        <dbReference type="Proteomes" id="UP000295375"/>
    </source>
</evidence>
<organism evidence="2 3">
    <name type="scientific">Permianibacter aggregans</name>
    <dbReference type="NCBI Taxonomy" id="1510150"/>
    <lineage>
        <taxon>Bacteria</taxon>
        <taxon>Pseudomonadati</taxon>
        <taxon>Pseudomonadota</taxon>
        <taxon>Gammaproteobacteria</taxon>
        <taxon>Pseudomonadales</taxon>
        <taxon>Pseudomonadaceae</taxon>
        <taxon>Permianibacter</taxon>
    </lineage>
</organism>
<sequence length="130" mass="14608">MFCPKCHASLDNVQLYGMRLHRCSGCKGIWCNDVDLNCLQELREAEMLDIGLPELGREFNHDKPKHCPQCVEQSLHTHAVPGHEHIEGEHCPQCRGWFLDAGELAAVCSHSWVSMAKAFLARINTSTVPN</sequence>
<feature type="domain" description="Transcription factor zinc-finger" evidence="1">
    <location>
        <begin position="3"/>
        <end position="37"/>
    </location>
</feature>
<evidence type="ECO:0000259" key="1">
    <source>
        <dbReference type="Pfam" id="PF13453"/>
    </source>
</evidence>
<dbReference type="Proteomes" id="UP000295375">
    <property type="component" value="Unassembled WGS sequence"/>
</dbReference>
<proteinExistence type="predicted"/>
<dbReference type="Pfam" id="PF13453">
    <property type="entry name" value="Zn_ribbon_TFIIB"/>
    <property type="match status" value="2"/>
</dbReference>
<keyword evidence="3" id="KW-1185">Reference proteome</keyword>
<dbReference type="RefSeq" id="WP_162848138.1">
    <property type="nucleotide sequence ID" value="NZ_CP037953.1"/>
</dbReference>
<name>A0A4R6UVG9_9GAMM</name>
<comment type="caution">
    <text evidence="2">The sequence shown here is derived from an EMBL/GenBank/DDBJ whole genome shotgun (WGS) entry which is preliminary data.</text>
</comment>
<dbReference type="AlphaFoldDB" id="A0A4R6UVG9"/>
<dbReference type="EMBL" id="SNYM01000001">
    <property type="protein sequence ID" value="TDQ51232.1"/>
    <property type="molecule type" value="Genomic_DNA"/>
</dbReference>
<gene>
    <name evidence="2" type="ORF">EV696_101205</name>
</gene>
<evidence type="ECO:0000313" key="2">
    <source>
        <dbReference type="EMBL" id="TDQ51232.1"/>
    </source>
</evidence>
<protein>
    <submittedName>
        <fullName evidence="2">TFIIB-like protein</fullName>
    </submittedName>
</protein>
<reference evidence="2 3" key="1">
    <citation type="submission" date="2019-03" db="EMBL/GenBank/DDBJ databases">
        <title>Genomic Encyclopedia of Type Strains, Phase IV (KMG-IV): sequencing the most valuable type-strain genomes for metagenomic binning, comparative biology and taxonomic classification.</title>
        <authorList>
            <person name="Goeker M."/>
        </authorList>
    </citation>
    <scope>NUCLEOTIDE SEQUENCE [LARGE SCALE GENOMIC DNA]</scope>
    <source>
        <strain evidence="2 3">DSM 103792</strain>
    </source>
</reference>